<dbReference type="InParanoid" id="A0A6P8ZYD1"/>
<dbReference type="GO" id="GO:0016787">
    <property type="term" value="F:hydrolase activity"/>
    <property type="evidence" value="ECO:0007669"/>
    <property type="project" value="TreeGrafter"/>
</dbReference>
<dbReference type="SUPFAM" id="SSF63829">
    <property type="entry name" value="Calcium-dependent phosphotriesterase"/>
    <property type="match status" value="1"/>
</dbReference>
<gene>
    <name evidence="7" type="primary">LOC117650667</name>
</gene>
<sequence length="620" mass="67598">MFISYHFFIVLPAKMGCLSCTWTFVKIFLLCAIITFLPGLPPHAEFKEYSVVRPKALDAELLLRRHLDKAERIFDGQITGPEAFAVYNGAVYTGIDGGFVVQIDEGEIKPVVKFGENCEDITEEHICGRPLGLKFDAAGNLYVADAYYGIFKYNIQKAEKTLLVGVDEEIEGKKSKFINDLAVAKDGTVYFTVTTTTFPLFDALYALLSPGDGRVVKYDPRSKKATVLAEGLLLPNGIALSKNEDFLVFSETAAARVMRLDLKGNNKGTVSILAEGLPGLPDNIRFDGQDGFFVALVASADESHPALPVTLAPFPNIRKFLARVLYLLEMPFIQIHKLYPNYFTRRAIHSIGHFSVTQPLLGDHVTILHLDSKGDITDALVGRDGSVSHISDMIVSGDYILLGSPYNNYIGRVPRPNAPHHVTIKNVRFESAEEVDESAARKAAEEAQAVRAREEQARKAAEAASKAKKAAEEAANRKAAEEAARLKKEAESAAQKAAQEAKAKLAAEEAKKRAAEEAQARKLAEEARAKKAAEEARAKKAAEEARAKKIAEESAKKAAEEARLKNAAEDAAKKAAKEAKAKKAAEESAKRAAEEAKAKKLAQEAQFAKETKARKAAGEL</sequence>
<protein>
    <submittedName>
        <fullName evidence="7">Adipocyte plasma membrane-associated protein-like isoform X1</fullName>
    </submittedName>
</protein>
<evidence type="ECO:0000256" key="3">
    <source>
        <dbReference type="ARBA" id="ARBA00023180"/>
    </source>
</evidence>
<evidence type="ECO:0000256" key="4">
    <source>
        <dbReference type="SAM" id="MobiDB-lite"/>
    </source>
</evidence>
<name>A0A6P8ZYD1_THRPL</name>
<proteinExistence type="inferred from homology"/>
<accession>A0A6P8ZYD1</accession>
<evidence type="ECO:0000256" key="1">
    <source>
        <dbReference type="ARBA" id="ARBA00009191"/>
    </source>
</evidence>
<keyword evidence="2" id="KW-0597">Phosphoprotein</keyword>
<dbReference type="FunCoup" id="A0A6P8ZYD1">
    <property type="interactions" value="763"/>
</dbReference>
<evidence type="ECO:0000256" key="2">
    <source>
        <dbReference type="ARBA" id="ARBA00022553"/>
    </source>
</evidence>
<evidence type="ECO:0000259" key="5">
    <source>
        <dbReference type="Pfam" id="PF03088"/>
    </source>
</evidence>
<feature type="domain" description="Strictosidine synthase conserved region" evidence="5">
    <location>
        <begin position="179"/>
        <end position="260"/>
    </location>
</feature>
<dbReference type="KEGG" id="tpal:117650667"/>
<dbReference type="Pfam" id="PF20067">
    <property type="entry name" value="SSL_N"/>
    <property type="match status" value="1"/>
</dbReference>
<dbReference type="Pfam" id="PF03088">
    <property type="entry name" value="Str_synth"/>
    <property type="match status" value="1"/>
</dbReference>
<dbReference type="InterPro" id="IPR018119">
    <property type="entry name" value="Strictosidine_synth_cons-reg"/>
</dbReference>
<reference evidence="7" key="1">
    <citation type="submission" date="2025-08" db="UniProtKB">
        <authorList>
            <consortium name="RefSeq"/>
        </authorList>
    </citation>
    <scope>IDENTIFICATION</scope>
    <source>
        <tissue evidence="7">Total insect</tissue>
    </source>
</reference>
<organism evidence="7">
    <name type="scientific">Thrips palmi</name>
    <name type="common">Melon thrips</name>
    <dbReference type="NCBI Taxonomy" id="161013"/>
    <lineage>
        <taxon>Eukaryota</taxon>
        <taxon>Metazoa</taxon>
        <taxon>Ecdysozoa</taxon>
        <taxon>Arthropoda</taxon>
        <taxon>Hexapoda</taxon>
        <taxon>Insecta</taxon>
        <taxon>Pterygota</taxon>
        <taxon>Neoptera</taxon>
        <taxon>Paraneoptera</taxon>
        <taxon>Thysanoptera</taxon>
        <taxon>Terebrantia</taxon>
        <taxon>Thripoidea</taxon>
        <taxon>Thripidae</taxon>
        <taxon>Thrips</taxon>
    </lineage>
</organism>
<dbReference type="AlphaFoldDB" id="A0A6P8ZYD1"/>
<dbReference type="Proteomes" id="UP000515158">
    <property type="component" value="Unplaced"/>
</dbReference>
<dbReference type="PANTHER" id="PTHR10426:SF88">
    <property type="entry name" value="ADIPOCYTE PLASMA MEMBRANE-ASSOCIATED PROTEIN HEMOMUCIN-RELATED"/>
    <property type="match status" value="1"/>
</dbReference>
<dbReference type="RefSeq" id="XP_034250125.1">
    <property type="nucleotide sequence ID" value="XM_034394234.1"/>
</dbReference>
<evidence type="ECO:0000313" key="6">
    <source>
        <dbReference type="Proteomes" id="UP000515158"/>
    </source>
</evidence>
<dbReference type="PANTHER" id="PTHR10426">
    <property type="entry name" value="STRICTOSIDINE SYNTHASE-RELATED"/>
    <property type="match status" value="1"/>
</dbReference>
<dbReference type="GeneID" id="117650667"/>
<dbReference type="Gene3D" id="2.120.10.30">
    <property type="entry name" value="TolB, C-terminal domain"/>
    <property type="match status" value="1"/>
</dbReference>
<dbReference type="InterPro" id="IPR011042">
    <property type="entry name" value="6-blade_b-propeller_TolB-like"/>
</dbReference>
<feature type="region of interest" description="Disordered" evidence="4">
    <location>
        <begin position="523"/>
        <end position="620"/>
    </location>
</feature>
<keyword evidence="3" id="KW-0325">Glycoprotein</keyword>
<dbReference type="OrthoDB" id="5307922at2759"/>
<evidence type="ECO:0000313" key="7">
    <source>
        <dbReference type="RefSeq" id="XP_034250125.1"/>
    </source>
</evidence>
<dbReference type="GO" id="GO:0012505">
    <property type="term" value="C:endomembrane system"/>
    <property type="evidence" value="ECO:0007669"/>
    <property type="project" value="TreeGrafter"/>
</dbReference>
<keyword evidence="6" id="KW-1185">Reference proteome</keyword>
<comment type="similarity">
    <text evidence="1">Belongs to the strictosidine synthase family.</text>
</comment>
<feature type="region of interest" description="Disordered" evidence="4">
    <location>
        <begin position="499"/>
        <end position="518"/>
    </location>
</feature>